<evidence type="ECO:0000313" key="11">
    <source>
        <dbReference type="EMBL" id="MYR33270.1"/>
    </source>
</evidence>
<keyword evidence="4 9" id="KW-1003">Cell membrane</keyword>
<dbReference type="GO" id="GO:0005283">
    <property type="term" value="F:amino acid:sodium symporter activity"/>
    <property type="evidence" value="ECO:0007669"/>
    <property type="project" value="InterPro"/>
</dbReference>
<protein>
    <submittedName>
        <fullName evidence="11">Amino acid carrier protein</fullName>
    </submittedName>
</protein>
<comment type="subcellular location">
    <subcellularLocation>
        <location evidence="1 9">Cell membrane</location>
        <topology evidence="1 9">Multi-pass membrane protein</topology>
    </subcellularLocation>
</comment>
<name>A0A7K2ITG9_9ACTN</name>
<dbReference type="RefSeq" id="WP_017534525.1">
    <property type="nucleotide sequence ID" value="NZ_BAZE01000003.1"/>
</dbReference>
<gene>
    <name evidence="11" type="ORF">GTW20_13615</name>
</gene>
<evidence type="ECO:0000256" key="7">
    <source>
        <dbReference type="ARBA" id="ARBA00022989"/>
    </source>
</evidence>
<reference evidence="11 12" key="1">
    <citation type="journal article" date="2019" name="Nat. Commun.">
        <title>The antimicrobial potential of Streptomyces from insect microbiomes.</title>
        <authorList>
            <person name="Chevrette M.G."/>
            <person name="Carlson C.M."/>
            <person name="Ortega H.E."/>
            <person name="Thomas C."/>
            <person name="Ananiev G.E."/>
            <person name="Barns K.J."/>
            <person name="Book A.J."/>
            <person name="Cagnazzo J."/>
            <person name="Carlos C."/>
            <person name="Flanigan W."/>
            <person name="Grubbs K.J."/>
            <person name="Horn H.A."/>
            <person name="Hoffmann F.M."/>
            <person name="Klassen J.L."/>
            <person name="Knack J.J."/>
            <person name="Lewin G.R."/>
            <person name="McDonald B.R."/>
            <person name="Muller L."/>
            <person name="Melo W.G.P."/>
            <person name="Pinto-Tomas A.A."/>
            <person name="Schmitz A."/>
            <person name="Wendt-Pienkowski E."/>
            <person name="Wildman S."/>
            <person name="Zhao M."/>
            <person name="Zhang F."/>
            <person name="Bugni T.S."/>
            <person name="Andes D.R."/>
            <person name="Pupo M.T."/>
            <person name="Currie C.R."/>
        </authorList>
    </citation>
    <scope>NUCLEOTIDE SEQUENCE [LARGE SCALE GENOMIC DNA]</scope>
    <source>
        <strain evidence="11 12">SID5840</strain>
    </source>
</reference>
<dbReference type="PANTHER" id="PTHR30330:SF1">
    <property type="entry name" value="AMINO-ACID CARRIER PROTEIN ALST"/>
    <property type="match status" value="1"/>
</dbReference>
<feature type="transmembrane region" description="Helical" evidence="9">
    <location>
        <begin position="80"/>
        <end position="104"/>
    </location>
</feature>
<keyword evidence="6 9" id="KW-0769">Symport</keyword>
<dbReference type="AlphaFoldDB" id="A0A7K2ITG9"/>
<comment type="similarity">
    <text evidence="2 9">Belongs to the alanine or glycine:cation symporter (AGCS) (TC 2.A.25) family.</text>
</comment>
<dbReference type="GeneID" id="91390912"/>
<comment type="caution">
    <text evidence="11">The sequence shown here is derived from an EMBL/GenBank/DDBJ whole genome shotgun (WGS) entry which is preliminary data.</text>
</comment>
<dbReference type="Gene3D" id="1.20.1740.10">
    <property type="entry name" value="Amino acid/polyamine transporter I"/>
    <property type="match status" value="1"/>
</dbReference>
<accession>A0A7K2ITG9</accession>
<proteinExistence type="inferred from homology"/>
<keyword evidence="7 9" id="KW-1133">Transmembrane helix</keyword>
<dbReference type="FunFam" id="1.20.1740.10:FF:000004">
    <property type="entry name" value="Sodium:alanine symporter family protein"/>
    <property type="match status" value="1"/>
</dbReference>
<feature type="transmembrane region" description="Helical" evidence="9">
    <location>
        <begin position="434"/>
        <end position="454"/>
    </location>
</feature>
<keyword evidence="5 9" id="KW-0812">Transmembrane</keyword>
<evidence type="ECO:0000256" key="8">
    <source>
        <dbReference type="ARBA" id="ARBA00023136"/>
    </source>
</evidence>
<dbReference type="PANTHER" id="PTHR30330">
    <property type="entry name" value="AGSS FAMILY TRANSPORTER, SODIUM-ALANINE"/>
    <property type="match status" value="1"/>
</dbReference>
<organism evidence="11 12">
    <name type="scientific">Nocardiopsis alba</name>
    <dbReference type="NCBI Taxonomy" id="53437"/>
    <lineage>
        <taxon>Bacteria</taxon>
        <taxon>Bacillati</taxon>
        <taxon>Actinomycetota</taxon>
        <taxon>Actinomycetes</taxon>
        <taxon>Streptosporangiales</taxon>
        <taxon>Nocardiopsidaceae</taxon>
        <taxon>Nocardiopsis</taxon>
    </lineage>
</organism>
<keyword evidence="3 9" id="KW-0813">Transport</keyword>
<dbReference type="Pfam" id="PF01235">
    <property type="entry name" value="Na_Ala_symp"/>
    <property type="match status" value="1"/>
</dbReference>
<evidence type="ECO:0000313" key="12">
    <source>
        <dbReference type="Proteomes" id="UP000467124"/>
    </source>
</evidence>
<feature type="transmembrane region" description="Helical" evidence="9">
    <location>
        <begin position="361"/>
        <end position="387"/>
    </location>
</feature>
<feature type="transmembrane region" description="Helical" evidence="9">
    <location>
        <begin position="257"/>
        <end position="281"/>
    </location>
</feature>
<feature type="transmembrane region" description="Helical" evidence="9">
    <location>
        <begin position="321"/>
        <end position="341"/>
    </location>
</feature>
<evidence type="ECO:0000256" key="10">
    <source>
        <dbReference type="SAM" id="MobiDB-lite"/>
    </source>
</evidence>
<feature type="transmembrane region" description="Helical" evidence="9">
    <location>
        <begin position="26"/>
        <end position="44"/>
    </location>
</feature>
<evidence type="ECO:0000256" key="2">
    <source>
        <dbReference type="ARBA" id="ARBA00009261"/>
    </source>
</evidence>
<evidence type="ECO:0000256" key="1">
    <source>
        <dbReference type="ARBA" id="ARBA00004651"/>
    </source>
</evidence>
<feature type="transmembrane region" description="Helical" evidence="9">
    <location>
        <begin position="230"/>
        <end position="251"/>
    </location>
</feature>
<sequence length="501" mass="53672">MILADAAPTIDARLTEMIGTFNDDVLWAWILIPLLVGVSLYITFRTGFVQFRLFPEMFRVLGNKPEIAPDGKKAVSSLQAFFISAAARLGTGNIIGVSVAISLGGPGAVFWMWVMALVVCAASFVESTLAQLYKVRHPAGYRGGPAYYIERGLGSRWLAVVFAVILIMTFPLVFNAVQSNTITNTVANSVGELGAGTGTIFSVVIGALLVLLTGLVIFGGVRRIAHTAQALVPFFAALYVVIGLIIMVMHWQLVPGMITSIVANAFGLGEFAAAALGVVIIQGVRRGMFSNEAGLGSAPNAAASASVTHPVKQGLVQTLGVYLDTMVVCSVTAFIILLGYQGNLDGTFEGDMTQMALMSMLGPWALHLMTLIIFLVAFTSVLGNYYYGESNVEYLSGNGNVLFGYKVVFLVATFLGSLGSIDLVWTLADTTMGLMALVNLIAIAPLTVIACRLLKDYTVQRQQGKDPVFTRDRMPDIRGVECWEPREEPATEGREPAGRDS</sequence>
<evidence type="ECO:0000256" key="4">
    <source>
        <dbReference type="ARBA" id="ARBA00022475"/>
    </source>
</evidence>
<evidence type="ECO:0000256" key="9">
    <source>
        <dbReference type="RuleBase" id="RU363064"/>
    </source>
</evidence>
<evidence type="ECO:0000256" key="5">
    <source>
        <dbReference type="ARBA" id="ARBA00022692"/>
    </source>
</evidence>
<feature type="region of interest" description="Disordered" evidence="10">
    <location>
        <begin position="480"/>
        <end position="501"/>
    </location>
</feature>
<feature type="transmembrane region" description="Helical" evidence="9">
    <location>
        <begin position="194"/>
        <end position="218"/>
    </location>
</feature>
<dbReference type="NCBIfam" id="TIGR00835">
    <property type="entry name" value="agcS"/>
    <property type="match status" value="1"/>
</dbReference>
<dbReference type="GO" id="GO:0005886">
    <property type="term" value="C:plasma membrane"/>
    <property type="evidence" value="ECO:0007669"/>
    <property type="project" value="UniProtKB-SubCell"/>
</dbReference>
<dbReference type="InterPro" id="IPR001463">
    <property type="entry name" value="Na/Ala_symport"/>
</dbReference>
<feature type="transmembrane region" description="Helical" evidence="9">
    <location>
        <begin position="110"/>
        <end position="133"/>
    </location>
</feature>
<dbReference type="EMBL" id="WWHY01000001">
    <property type="protein sequence ID" value="MYR33270.1"/>
    <property type="molecule type" value="Genomic_DNA"/>
</dbReference>
<dbReference type="Proteomes" id="UP000467124">
    <property type="component" value="Unassembled WGS sequence"/>
</dbReference>
<keyword evidence="8 9" id="KW-0472">Membrane</keyword>
<dbReference type="PRINTS" id="PR00175">
    <property type="entry name" value="NAALASMPORT"/>
</dbReference>
<feature type="transmembrane region" description="Helical" evidence="9">
    <location>
        <begin position="154"/>
        <end position="174"/>
    </location>
</feature>
<evidence type="ECO:0000256" key="3">
    <source>
        <dbReference type="ARBA" id="ARBA00022448"/>
    </source>
</evidence>
<evidence type="ECO:0000256" key="6">
    <source>
        <dbReference type="ARBA" id="ARBA00022847"/>
    </source>
</evidence>